<dbReference type="GO" id="GO:0005829">
    <property type="term" value="C:cytosol"/>
    <property type="evidence" value="ECO:0007669"/>
    <property type="project" value="TreeGrafter"/>
</dbReference>
<evidence type="ECO:0000256" key="2">
    <source>
        <dbReference type="ARBA" id="ARBA00023125"/>
    </source>
</evidence>
<accession>A0AAU7YAW7</accession>
<dbReference type="InterPro" id="IPR009057">
    <property type="entry name" value="Homeodomain-like_sf"/>
</dbReference>
<dbReference type="SUPFAM" id="SSF46689">
    <property type="entry name" value="Homeodomain-like"/>
    <property type="match status" value="1"/>
</dbReference>
<dbReference type="GO" id="GO:0000976">
    <property type="term" value="F:transcription cis-regulatory region binding"/>
    <property type="evidence" value="ECO:0007669"/>
    <property type="project" value="TreeGrafter"/>
</dbReference>
<evidence type="ECO:0000256" key="3">
    <source>
        <dbReference type="ARBA" id="ARBA00023163"/>
    </source>
</evidence>
<name>A0AAU7YAW7_9PSED</name>
<dbReference type="InterPro" id="IPR032687">
    <property type="entry name" value="AraC-type_N"/>
</dbReference>
<dbReference type="Pfam" id="PF12833">
    <property type="entry name" value="HTH_18"/>
    <property type="match status" value="1"/>
</dbReference>
<dbReference type="Pfam" id="PF12625">
    <property type="entry name" value="Arabinose_bd"/>
    <property type="match status" value="1"/>
</dbReference>
<proteinExistence type="predicted"/>
<dbReference type="InterPro" id="IPR018060">
    <property type="entry name" value="HTH_AraC"/>
</dbReference>
<dbReference type="PANTHER" id="PTHR47894">
    <property type="entry name" value="HTH-TYPE TRANSCRIPTIONAL REGULATOR GADX"/>
    <property type="match status" value="1"/>
</dbReference>
<evidence type="ECO:0000259" key="4">
    <source>
        <dbReference type="PROSITE" id="PS01124"/>
    </source>
</evidence>
<keyword evidence="2" id="KW-0238">DNA-binding</keyword>
<dbReference type="SMART" id="SM00342">
    <property type="entry name" value="HTH_ARAC"/>
    <property type="match status" value="1"/>
</dbReference>
<organism evidence="5">
    <name type="scientific">Pseudomonas solani</name>
    <dbReference type="NCBI Taxonomy" id="2731552"/>
    <lineage>
        <taxon>Bacteria</taxon>
        <taxon>Pseudomonadati</taxon>
        <taxon>Pseudomonadota</taxon>
        <taxon>Gammaproteobacteria</taxon>
        <taxon>Pseudomonadales</taxon>
        <taxon>Pseudomonadaceae</taxon>
        <taxon>Pseudomonas</taxon>
    </lineage>
</organism>
<dbReference type="Gene3D" id="1.10.10.60">
    <property type="entry name" value="Homeodomain-like"/>
    <property type="match status" value="1"/>
</dbReference>
<dbReference type="PROSITE" id="PS01124">
    <property type="entry name" value="HTH_ARAC_FAMILY_2"/>
    <property type="match status" value="1"/>
</dbReference>
<reference evidence="5" key="1">
    <citation type="submission" date="2023-08" db="EMBL/GenBank/DDBJ databases">
        <title>Increased levels of nutrients transform a symbiont into a lethal pathobiont.</title>
        <authorList>
            <person name="Lachnit T."/>
            <person name="Ulrich L."/>
            <person name="Willmer F.M."/>
            <person name="Hasenbein T."/>
            <person name="Steiner L.X."/>
            <person name="Wolters M."/>
            <person name="Herbst E.M."/>
            <person name="Deines P."/>
        </authorList>
    </citation>
    <scope>NUCLEOTIDE SEQUENCE</scope>
    <source>
        <strain evidence="5">T3</strain>
    </source>
</reference>
<dbReference type="EMBL" id="CP158373">
    <property type="protein sequence ID" value="XBY66888.1"/>
    <property type="molecule type" value="Genomic_DNA"/>
</dbReference>
<sequence length="342" mass="37894">MPPSALTFDFEWRPLQNYLHARGLEAPQLLLADSPDEQPPSHALYDWIVRNHGDAIDGLSLGEQYRATDYGMAGLALMSAETLADALKVVRAYMLLFNPDIADILVEAQGQGDVRVTTRFRTRAGWDTRQRQFHANVLASAAYHLFNQLMGRPLQGLGLTLPAGLESTQPYLAYFGMPVRSRGSDIVFLLPAGLLESAIPTANPAVFQAALALASEGFNKLLESEMGGTRQRVTALLASLPDRYPDIGQIAQHLKLTERTLRRRLADEGCSYRQILDQARLQRVRELLGRTQLTTEQIAELLGYNDGSSLRQAFRRWTGTTLNQYRQGLLREASEDGGRAGG</sequence>
<dbReference type="RefSeq" id="WP_021220255.1">
    <property type="nucleotide sequence ID" value="NZ_CP158373.1"/>
</dbReference>
<evidence type="ECO:0000256" key="1">
    <source>
        <dbReference type="ARBA" id="ARBA00023015"/>
    </source>
</evidence>
<keyword evidence="3" id="KW-0804">Transcription</keyword>
<dbReference type="AlphaFoldDB" id="A0AAU7YAW7"/>
<evidence type="ECO:0000313" key="5">
    <source>
        <dbReference type="EMBL" id="XBY66888.1"/>
    </source>
</evidence>
<protein>
    <submittedName>
        <fullName evidence="5">Helix-turn-helix domain-containing protein</fullName>
    </submittedName>
</protein>
<dbReference type="GO" id="GO:0003700">
    <property type="term" value="F:DNA-binding transcription factor activity"/>
    <property type="evidence" value="ECO:0007669"/>
    <property type="project" value="InterPro"/>
</dbReference>
<gene>
    <name evidence="5" type="ORF">ABS648_14305</name>
</gene>
<keyword evidence="1" id="KW-0805">Transcription regulation</keyword>
<feature type="domain" description="HTH araC/xylS-type" evidence="4">
    <location>
        <begin position="231"/>
        <end position="328"/>
    </location>
</feature>
<dbReference type="PANTHER" id="PTHR47894:SF1">
    <property type="entry name" value="HTH-TYPE TRANSCRIPTIONAL REGULATOR VQSM"/>
    <property type="match status" value="1"/>
</dbReference>